<dbReference type="InterPro" id="IPR023631">
    <property type="entry name" value="Amidase_dom"/>
</dbReference>
<name>A0A370U3K3_9HELO</name>
<organism evidence="3 4">
    <name type="scientific">Venustampulla echinocandica</name>
    <dbReference type="NCBI Taxonomy" id="2656787"/>
    <lineage>
        <taxon>Eukaryota</taxon>
        <taxon>Fungi</taxon>
        <taxon>Dikarya</taxon>
        <taxon>Ascomycota</taxon>
        <taxon>Pezizomycotina</taxon>
        <taxon>Leotiomycetes</taxon>
        <taxon>Helotiales</taxon>
        <taxon>Pleuroascaceae</taxon>
        <taxon>Venustampulla</taxon>
    </lineage>
</organism>
<dbReference type="OrthoDB" id="421993at2759"/>
<dbReference type="GeneID" id="43595188"/>
<keyword evidence="4" id="KW-1185">Reference proteome</keyword>
<dbReference type="EMBL" id="NPIC01000001">
    <property type="protein sequence ID" value="RDL42360.1"/>
    <property type="molecule type" value="Genomic_DNA"/>
</dbReference>
<comment type="similarity">
    <text evidence="1">Belongs to the amidase family.</text>
</comment>
<gene>
    <name evidence="3" type="ORF">BP5553_02339</name>
</gene>
<evidence type="ECO:0000313" key="3">
    <source>
        <dbReference type="EMBL" id="RDL42360.1"/>
    </source>
</evidence>
<accession>A0A370U3K3</accession>
<dbReference type="Gene3D" id="3.90.1300.10">
    <property type="entry name" value="Amidase signature (AS) domain"/>
    <property type="match status" value="1"/>
</dbReference>
<dbReference type="GO" id="GO:0003824">
    <property type="term" value="F:catalytic activity"/>
    <property type="evidence" value="ECO:0007669"/>
    <property type="project" value="InterPro"/>
</dbReference>
<dbReference type="InterPro" id="IPR000120">
    <property type="entry name" value="Amidase"/>
</dbReference>
<sequence>MAESNEKRFFAYPRAVEGPEIPYKKSDDKNPVFSGFLLMIGAWLVSKLDFIQRILWSNAGFNGLRKLDLQDYTERWDPLVVPVGNSKPGSYVPELSPSSFKPLPENIPGRYYSVAEYHAKYLSGELTPLAVAESLLPLIRRDISPSSPHSLSFISTKVDAVLSAAKKSTARYQAGQPLGILDGVPTAVKDESDVAGYRTTYGRAPNDSIFQIAESSSWPVQKLLDSGAILLGKLNMHELGADTTNNNPNWGTPRNPYCSQYYTGGSSGGAAYAVSAGLVPLALGADGGGSIRIPASFCGVYGLKPSHGRLEDTGSTVTVTGPLAASMTDLEAAYRVLGTPDPSDPYSSLFTPPNPLTPSLNGPKVIGVYKDWFSRAEPSVRDLCQQALNFYRDKLSYTIVDISIPYVPEGQLGHAFTILSEMAVRARNQCHDRKDWLSSLNPANKVLLAVGAQTPAQDYILAQQLRNMLMQHLAFLFKTYPGMIIVTPTTPMPGWPIGSASDLKHGVTDGNTSIRNMEYVWLANFCGNPAISCPVGYVAPAKGKGEGMVPVGLMGMGDWGAEDQLLEWGREAEGYLNEAYEGGRKRPAAWVDVFEGAKKTMVEDGTGK</sequence>
<evidence type="ECO:0000256" key="1">
    <source>
        <dbReference type="ARBA" id="ARBA00009199"/>
    </source>
</evidence>
<comment type="caution">
    <text evidence="3">The sequence shown here is derived from an EMBL/GenBank/DDBJ whole genome shotgun (WGS) entry which is preliminary data.</text>
</comment>
<dbReference type="PANTHER" id="PTHR11895">
    <property type="entry name" value="TRANSAMIDASE"/>
    <property type="match status" value="1"/>
</dbReference>
<dbReference type="PANTHER" id="PTHR11895:SF67">
    <property type="entry name" value="AMIDASE DOMAIN-CONTAINING PROTEIN"/>
    <property type="match status" value="1"/>
</dbReference>
<dbReference type="STRING" id="2656787.A0A370U3K3"/>
<dbReference type="InterPro" id="IPR020556">
    <property type="entry name" value="Amidase_CS"/>
</dbReference>
<proteinExistence type="inferred from homology"/>
<reference evidence="3 4" key="1">
    <citation type="journal article" date="2018" name="IMA Fungus">
        <title>IMA Genome-F 9: Draft genome sequence of Annulohypoxylon stygium, Aspergillus mulundensis, Berkeleyomyces basicola (syn. Thielaviopsis basicola), Ceratocystis smalleyi, two Cercospora beticola strains, Coleophoma cylindrospora, Fusarium fracticaudum, Phialophora cf. hyalina, and Morchella septimelata.</title>
        <authorList>
            <person name="Wingfield B.D."/>
            <person name="Bills G.F."/>
            <person name="Dong Y."/>
            <person name="Huang W."/>
            <person name="Nel W.J."/>
            <person name="Swalarsk-Parry B.S."/>
            <person name="Vaghefi N."/>
            <person name="Wilken P.M."/>
            <person name="An Z."/>
            <person name="de Beer Z.W."/>
            <person name="De Vos L."/>
            <person name="Chen L."/>
            <person name="Duong T.A."/>
            <person name="Gao Y."/>
            <person name="Hammerbacher A."/>
            <person name="Kikkert J.R."/>
            <person name="Li Y."/>
            <person name="Li H."/>
            <person name="Li K."/>
            <person name="Li Q."/>
            <person name="Liu X."/>
            <person name="Ma X."/>
            <person name="Naidoo K."/>
            <person name="Pethybridge S.J."/>
            <person name="Sun J."/>
            <person name="Steenkamp E.T."/>
            <person name="van der Nest M.A."/>
            <person name="van Wyk S."/>
            <person name="Wingfield M.J."/>
            <person name="Xiong C."/>
            <person name="Yue Q."/>
            <person name="Zhang X."/>
        </authorList>
    </citation>
    <scope>NUCLEOTIDE SEQUENCE [LARGE SCALE GENOMIC DNA]</scope>
    <source>
        <strain evidence="3 4">BP 5553</strain>
    </source>
</reference>
<evidence type="ECO:0000313" key="4">
    <source>
        <dbReference type="Proteomes" id="UP000254866"/>
    </source>
</evidence>
<dbReference type="PROSITE" id="PS00571">
    <property type="entry name" value="AMIDASES"/>
    <property type="match status" value="1"/>
</dbReference>
<dbReference type="AlphaFoldDB" id="A0A370U3K3"/>
<dbReference type="Proteomes" id="UP000254866">
    <property type="component" value="Unassembled WGS sequence"/>
</dbReference>
<dbReference type="InterPro" id="IPR036928">
    <property type="entry name" value="AS_sf"/>
</dbReference>
<protein>
    <recommendedName>
        <fullName evidence="2">Amidase domain-containing protein</fullName>
    </recommendedName>
</protein>
<evidence type="ECO:0000259" key="2">
    <source>
        <dbReference type="Pfam" id="PF01425"/>
    </source>
</evidence>
<dbReference type="SUPFAM" id="SSF75304">
    <property type="entry name" value="Amidase signature (AS) enzymes"/>
    <property type="match status" value="1"/>
</dbReference>
<dbReference type="RefSeq" id="XP_031875016.1">
    <property type="nucleotide sequence ID" value="XM_032010962.1"/>
</dbReference>
<dbReference type="Pfam" id="PF01425">
    <property type="entry name" value="Amidase"/>
    <property type="match status" value="1"/>
</dbReference>
<feature type="domain" description="Amidase" evidence="2">
    <location>
        <begin position="152"/>
        <end position="566"/>
    </location>
</feature>